<dbReference type="GeneID" id="25738171"/>
<feature type="signal peptide" evidence="2">
    <location>
        <begin position="1"/>
        <end position="20"/>
    </location>
</feature>
<feature type="chain" id="PRO_5002245667" evidence="2">
    <location>
        <begin position="21"/>
        <end position="472"/>
    </location>
</feature>
<dbReference type="EMBL" id="KK101000">
    <property type="protein sequence ID" value="KIZ02658.1"/>
    <property type="molecule type" value="Genomic_DNA"/>
</dbReference>
<dbReference type="KEGG" id="mng:MNEG_5294"/>
<organism evidence="3 4">
    <name type="scientific">Monoraphidium neglectum</name>
    <dbReference type="NCBI Taxonomy" id="145388"/>
    <lineage>
        <taxon>Eukaryota</taxon>
        <taxon>Viridiplantae</taxon>
        <taxon>Chlorophyta</taxon>
        <taxon>core chlorophytes</taxon>
        <taxon>Chlorophyceae</taxon>
        <taxon>CS clade</taxon>
        <taxon>Sphaeropleales</taxon>
        <taxon>Selenastraceae</taxon>
        <taxon>Monoraphidium</taxon>
    </lineage>
</organism>
<keyword evidence="2" id="KW-0732">Signal</keyword>
<evidence type="ECO:0000313" key="4">
    <source>
        <dbReference type="Proteomes" id="UP000054498"/>
    </source>
</evidence>
<feature type="compositionally biased region" description="Low complexity" evidence="1">
    <location>
        <begin position="112"/>
        <end position="131"/>
    </location>
</feature>
<evidence type="ECO:0000256" key="2">
    <source>
        <dbReference type="SAM" id="SignalP"/>
    </source>
</evidence>
<dbReference type="RefSeq" id="XP_013901677.1">
    <property type="nucleotide sequence ID" value="XM_014046223.1"/>
</dbReference>
<evidence type="ECO:0000256" key="1">
    <source>
        <dbReference type="SAM" id="MobiDB-lite"/>
    </source>
</evidence>
<dbReference type="AlphaFoldDB" id="A0A0D2JV40"/>
<sequence length="472" mass="50311">MQRMNALRALLPHQLLLVEGVTRQAESCVAYGTATAARPDEAYALQSEADICDWVVRTVLSPFGTVQRVFLVSTHGYAQSVLRALSQLLALDAGRRLERARHIGWQPPPPGGTAASSGPPGQQQQQQQQQQGRLGPVTYRQLKTLCHRVSRHLTRHEMPEELRSPEAAPTVDVEEAFDQRLGEDECRGLRLYAHGRLPALRIMYAGGRRLLQLLGACHKAAVAGEGARDGDSWDEDDEEGGLGLRGCLGGVGEGAGAGAAQRQEAEVAEEVATLLDSLLRRFADSAAAGDGGERGDEGAGEAARRVLLVENLEGSLTQMQRAACDAERDPGRRLTNKAAREEREALLAMDTAAVARGAWLWLLALALRRGWHVQLAQTREGAAAFLQAAAGRAEWQADRLAGRGAGGAAWRRPAADADARAGGGAYADRRASQGQVAGGGCGDTDRTHRVAAAAVAGPPPPIFDEEDVIIID</sequence>
<proteinExistence type="predicted"/>
<dbReference type="Proteomes" id="UP000054498">
    <property type="component" value="Unassembled WGS sequence"/>
</dbReference>
<gene>
    <name evidence="3" type="ORF">MNEG_5294</name>
</gene>
<keyword evidence="4" id="KW-1185">Reference proteome</keyword>
<protein>
    <submittedName>
        <fullName evidence="3">Uncharacterized protein</fullName>
    </submittedName>
</protein>
<feature type="region of interest" description="Disordered" evidence="1">
    <location>
        <begin position="102"/>
        <end position="133"/>
    </location>
</feature>
<accession>A0A0D2JV40</accession>
<evidence type="ECO:0000313" key="3">
    <source>
        <dbReference type="EMBL" id="KIZ02658.1"/>
    </source>
</evidence>
<reference evidence="3 4" key="1">
    <citation type="journal article" date="2013" name="BMC Genomics">
        <title>Reconstruction of the lipid metabolism for the microalga Monoraphidium neglectum from its genome sequence reveals characteristics suitable for biofuel production.</title>
        <authorList>
            <person name="Bogen C."/>
            <person name="Al-Dilaimi A."/>
            <person name="Albersmeier A."/>
            <person name="Wichmann J."/>
            <person name="Grundmann M."/>
            <person name="Rupp O."/>
            <person name="Lauersen K.J."/>
            <person name="Blifernez-Klassen O."/>
            <person name="Kalinowski J."/>
            <person name="Goesmann A."/>
            <person name="Mussgnug J.H."/>
            <person name="Kruse O."/>
        </authorList>
    </citation>
    <scope>NUCLEOTIDE SEQUENCE [LARGE SCALE GENOMIC DNA]</scope>
    <source>
        <strain evidence="3 4">SAG 48.87</strain>
    </source>
</reference>
<name>A0A0D2JV40_9CHLO</name>